<organism evidence="1 2">
    <name type="scientific">Pholiota conissans</name>
    <dbReference type="NCBI Taxonomy" id="109636"/>
    <lineage>
        <taxon>Eukaryota</taxon>
        <taxon>Fungi</taxon>
        <taxon>Dikarya</taxon>
        <taxon>Basidiomycota</taxon>
        <taxon>Agaricomycotina</taxon>
        <taxon>Agaricomycetes</taxon>
        <taxon>Agaricomycetidae</taxon>
        <taxon>Agaricales</taxon>
        <taxon>Agaricineae</taxon>
        <taxon>Strophariaceae</taxon>
        <taxon>Pholiota</taxon>
    </lineage>
</organism>
<gene>
    <name evidence="1" type="ORF">BDN70DRAFT_934002</name>
</gene>
<reference evidence="1" key="1">
    <citation type="submission" date="2020-11" db="EMBL/GenBank/DDBJ databases">
        <authorList>
            <consortium name="DOE Joint Genome Institute"/>
            <person name="Ahrendt S."/>
            <person name="Riley R."/>
            <person name="Andreopoulos W."/>
            <person name="Labutti K."/>
            <person name="Pangilinan J."/>
            <person name="Ruiz-Duenas F.J."/>
            <person name="Barrasa J.M."/>
            <person name="Sanchez-Garcia M."/>
            <person name="Camarero S."/>
            <person name="Miyauchi S."/>
            <person name="Serrano A."/>
            <person name="Linde D."/>
            <person name="Babiker R."/>
            <person name="Drula E."/>
            <person name="Ayuso-Fernandez I."/>
            <person name="Pacheco R."/>
            <person name="Padilla G."/>
            <person name="Ferreira P."/>
            <person name="Barriuso J."/>
            <person name="Kellner H."/>
            <person name="Castanera R."/>
            <person name="Alfaro M."/>
            <person name="Ramirez L."/>
            <person name="Pisabarro A.G."/>
            <person name="Kuo A."/>
            <person name="Tritt A."/>
            <person name="Lipzen A."/>
            <person name="He G."/>
            <person name="Yan M."/>
            <person name="Ng V."/>
            <person name="Cullen D."/>
            <person name="Martin F."/>
            <person name="Rosso M.-N."/>
            <person name="Henrissat B."/>
            <person name="Hibbett D."/>
            <person name="Martinez A.T."/>
            <person name="Grigoriev I.V."/>
        </authorList>
    </citation>
    <scope>NUCLEOTIDE SEQUENCE</scope>
    <source>
        <strain evidence="1">CIRM-BRFM 674</strain>
    </source>
</reference>
<protein>
    <submittedName>
        <fullName evidence="1">Uncharacterized protein</fullName>
    </submittedName>
</protein>
<keyword evidence="2" id="KW-1185">Reference proteome</keyword>
<evidence type="ECO:0000313" key="2">
    <source>
        <dbReference type="Proteomes" id="UP000807469"/>
    </source>
</evidence>
<proteinExistence type="predicted"/>
<dbReference type="OrthoDB" id="2745718at2759"/>
<evidence type="ECO:0000313" key="1">
    <source>
        <dbReference type="EMBL" id="KAF9477678.1"/>
    </source>
</evidence>
<name>A0A9P5YXN0_9AGAR</name>
<dbReference type="AlphaFoldDB" id="A0A9P5YXN0"/>
<sequence length="137" mass="16095">MQTLVEACKSINVALQKSSFLRYIIQLHFDGFQDLETKLPYPELLQELLNRRGRWLSTNTCRPWSAFKTQYRDAYDLVDGVFEATNWEKTKIELAWIPTSDNDSERIVEVDLPGMRLKQFGIEPRQDLLILVEINEM</sequence>
<comment type="caution">
    <text evidence="1">The sequence shown here is derived from an EMBL/GenBank/DDBJ whole genome shotgun (WGS) entry which is preliminary data.</text>
</comment>
<dbReference type="Proteomes" id="UP000807469">
    <property type="component" value="Unassembled WGS sequence"/>
</dbReference>
<accession>A0A9P5YXN0</accession>
<dbReference type="EMBL" id="MU155253">
    <property type="protein sequence ID" value="KAF9477678.1"/>
    <property type="molecule type" value="Genomic_DNA"/>
</dbReference>